<name>A0A423F2B9_9PSED</name>
<evidence type="ECO:0000313" key="1">
    <source>
        <dbReference type="EMBL" id="ROM48443.1"/>
    </source>
</evidence>
<reference evidence="1 2" key="1">
    <citation type="submission" date="2016-10" db="EMBL/GenBank/DDBJ databases">
        <title>Comparative genome analysis of multiple Pseudomonas spp. focuses on biocontrol and plant growth promoting traits.</title>
        <authorList>
            <person name="Tao X.-Y."/>
            <person name="Taylor C.G."/>
        </authorList>
    </citation>
    <scope>NUCLEOTIDE SEQUENCE [LARGE SCALE GENOMIC DNA]</scope>
    <source>
        <strain evidence="1 2">36C8</strain>
    </source>
</reference>
<comment type="caution">
    <text evidence="1">The sequence shown here is derived from an EMBL/GenBank/DDBJ whole genome shotgun (WGS) entry which is preliminary data.</text>
</comment>
<dbReference type="EMBL" id="MOAZ01000017">
    <property type="protein sequence ID" value="ROM48443.1"/>
    <property type="molecule type" value="Genomic_DNA"/>
</dbReference>
<accession>A0A423F2B9</accession>
<dbReference type="AlphaFoldDB" id="A0A423F2B9"/>
<protein>
    <submittedName>
        <fullName evidence="1">Uncharacterized protein</fullName>
    </submittedName>
</protein>
<organism evidence="1 2">
    <name type="scientific">Pseudomonas canadensis</name>
    <dbReference type="NCBI Taxonomy" id="915099"/>
    <lineage>
        <taxon>Bacteria</taxon>
        <taxon>Pseudomonadati</taxon>
        <taxon>Pseudomonadota</taxon>
        <taxon>Gammaproteobacteria</taxon>
        <taxon>Pseudomonadales</taxon>
        <taxon>Pseudomonadaceae</taxon>
        <taxon>Pseudomonas</taxon>
    </lineage>
</organism>
<dbReference type="Proteomes" id="UP000283389">
    <property type="component" value="Unassembled WGS sequence"/>
</dbReference>
<gene>
    <name evidence="1" type="ORF">BK649_21330</name>
</gene>
<proteinExistence type="predicted"/>
<evidence type="ECO:0000313" key="2">
    <source>
        <dbReference type="Proteomes" id="UP000283389"/>
    </source>
</evidence>
<sequence length="167" mass="17974">MVVLGGELRIERKVVERHFQAELRGGLLRRIVLEQFTHAFAAGQLVLVERLEVFIMRGLGNRALHCLGIINAKDRLQAGRRGVEAGQRGVLVGLEVLPAVLAEVLQASGLGTVLGVATFGEAVDAAIVYIVAGQARAGFVEALDMLQHLFGAIGRVSIMFKIAYTFA</sequence>